<accession>A0ABW4NK46</accession>
<dbReference type="CDD" id="cd05244">
    <property type="entry name" value="BVR-B_like_SDR_a"/>
    <property type="match status" value="1"/>
</dbReference>
<proteinExistence type="predicted"/>
<evidence type="ECO:0000313" key="3">
    <source>
        <dbReference type="Proteomes" id="UP001597285"/>
    </source>
</evidence>
<protein>
    <submittedName>
        <fullName evidence="2">NAD(P)-dependent oxidoreductase</fullName>
    </submittedName>
</protein>
<dbReference type="PANTHER" id="PTHR43355:SF2">
    <property type="entry name" value="FLAVIN REDUCTASE (NADPH)"/>
    <property type="match status" value="1"/>
</dbReference>
<dbReference type="Pfam" id="PF13460">
    <property type="entry name" value="NAD_binding_10"/>
    <property type="match status" value="1"/>
</dbReference>
<evidence type="ECO:0000259" key="1">
    <source>
        <dbReference type="Pfam" id="PF13460"/>
    </source>
</evidence>
<dbReference type="EMBL" id="JBHUFF010000008">
    <property type="protein sequence ID" value="MFD1798785.1"/>
    <property type="molecule type" value="Genomic_DNA"/>
</dbReference>
<organism evidence="2 3">
    <name type="scientific">Carnobacterium antarcticum</name>
    <dbReference type="NCBI Taxonomy" id="2126436"/>
    <lineage>
        <taxon>Bacteria</taxon>
        <taxon>Bacillati</taxon>
        <taxon>Bacillota</taxon>
        <taxon>Bacilli</taxon>
        <taxon>Lactobacillales</taxon>
        <taxon>Carnobacteriaceae</taxon>
        <taxon>Carnobacterium</taxon>
    </lineage>
</organism>
<dbReference type="Gene3D" id="3.40.50.720">
    <property type="entry name" value="NAD(P)-binding Rossmann-like Domain"/>
    <property type="match status" value="1"/>
</dbReference>
<dbReference type="InterPro" id="IPR051606">
    <property type="entry name" value="Polyketide_Oxido-like"/>
</dbReference>
<comment type="caution">
    <text evidence="2">The sequence shown here is derived from an EMBL/GenBank/DDBJ whole genome shotgun (WGS) entry which is preliminary data.</text>
</comment>
<dbReference type="InterPro" id="IPR016040">
    <property type="entry name" value="NAD(P)-bd_dom"/>
</dbReference>
<evidence type="ECO:0000313" key="2">
    <source>
        <dbReference type="EMBL" id="MFD1798785.1"/>
    </source>
</evidence>
<dbReference type="SUPFAM" id="SSF51735">
    <property type="entry name" value="NAD(P)-binding Rossmann-fold domains"/>
    <property type="match status" value="1"/>
</dbReference>
<dbReference type="PANTHER" id="PTHR43355">
    <property type="entry name" value="FLAVIN REDUCTASE (NADPH)"/>
    <property type="match status" value="1"/>
</dbReference>
<gene>
    <name evidence="2" type="ORF">ACFSBK_02780</name>
</gene>
<dbReference type="InterPro" id="IPR036291">
    <property type="entry name" value="NAD(P)-bd_dom_sf"/>
</dbReference>
<reference evidence="3" key="1">
    <citation type="journal article" date="2019" name="Int. J. Syst. Evol. Microbiol.">
        <title>The Global Catalogue of Microorganisms (GCM) 10K type strain sequencing project: providing services to taxonomists for standard genome sequencing and annotation.</title>
        <authorList>
            <consortium name="The Broad Institute Genomics Platform"/>
            <consortium name="The Broad Institute Genome Sequencing Center for Infectious Disease"/>
            <person name="Wu L."/>
            <person name="Ma J."/>
        </authorList>
    </citation>
    <scope>NUCLEOTIDE SEQUENCE [LARGE SCALE GENOMIC DNA]</scope>
    <source>
        <strain evidence="3">KCTC 42143</strain>
    </source>
</reference>
<keyword evidence="3" id="KW-1185">Reference proteome</keyword>
<feature type="domain" description="NAD(P)-binding" evidence="1">
    <location>
        <begin position="7"/>
        <end position="197"/>
    </location>
</feature>
<dbReference type="Proteomes" id="UP001597285">
    <property type="component" value="Unassembled WGS sequence"/>
</dbReference>
<name>A0ABW4NK46_9LACT</name>
<sequence length="211" mass="23418">MKIGIIGATGKSGSRITAEALDRGYLVVPLVRNANKLEDQDWTIVEKDLYDLNYEDVKGLDVVVDAFKPPQGREELHQTSLEHLIAILKGHSKPRLIVVGGAGSLIVDRENGTRLMDTTDFPDVAKPTAFHMSKALETLEKTTEVNWTYLSPSQFFNPKGERTGGYQVGTDYLLTNHLGQSEISYADYAIALIDEIENRAFVGKRFTVCSK</sequence>
<dbReference type="RefSeq" id="WP_058919190.1">
    <property type="nucleotide sequence ID" value="NZ_JBHSQC010000015.1"/>
</dbReference>